<dbReference type="PANTHER" id="PTHR42916">
    <property type="entry name" value="2-SUCCINYL-5-ENOLPYRUVYL-6-HYDROXY-3-CYCLOHEXENE-1-CARBOXYLATE SYNTHASE"/>
    <property type="match status" value="1"/>
</dbReference>
<dbReference type="InterPro" id="IPR004433">
    <property type="entry name" value="MenaQ_synth_MenD"/>
</dbReference>
<dbReference type="PIRSF" id="PIRSF004983">
    <property type="entry name" value="MenD"/>
    <property type="match status" value="1"/>
</dbReference>
<evidence type="ECO:0000256" key="4">
    <source>
        <dbReference type="ARBA" id="ARBA00023052"/>
    </source>
</evidence>
<dbReference type="InterPro" id="IPR032264">
    <property type="entry name" value="MenD_middle"/>
</dbReference>
<evidence type="ECO:0000256" key="2">
    <source>
        <dbReference type="ARBA" id="ARBA00022723"/>
    </source>
</evidence>
<keyword evidence="8" id="KW-0934">Plastid</keyword>
<dbReference type="GO" id="GO:0009234">
    <property type="term" value="P:menaquinone biosynthetic process"/>
    <property type="evidence" value="ECO:0007669"/>
    <property type="project" value="InterPro"/>
</dbReference>
<dbReference type="InterPro" id="IPR029061">
    <property type="entry name" value="THDP-binding"/>
</dbReference>
<dbReference type="InterPro" id="IPR012001">
    <property type="entry name" value="Thiamin_PyroP_enz_TPP-bd_dom"/>
</dbReference>
<dbReference type="AlphaFoldDB" id="A0A9Y1I450"/>
<proteinExistence type="inferred from homology"/>
<evidence type="ECO:0000313" key="8">
    <source>
        <dbReference type="EMBL" id="WDB00073.1"/>
    </source>
</evidence>
<dbReference type="GO" id="GO:0070204">
    <property type="term" value="F:2-succinyl-5-enolpyruvyl-6-hydroxy-3-cyclohexene-1-carboxylic-acid synthase activity"/>
    <property type="evidence" value="ECO:0007669"/>
    <property type="project" value="InterPro"/>
</dbReference>
<accession>A0A9Y1I450</accession>
<evidence type="ECO:0000256" key="1">
    <source>
        <dbReference type="ARBA" id="ARBA00022679"/>
    </source>
</evidence>
<evidence type="ECO:0000256" key="3">
    <source>
        <dbReference type="ARBA" id="ARBA00022842"/>
    </source>
</evidence>
<keyword evidence="2" id="KW-0479">Metal-binding</keyword>
<dbReference type="Pfam" id="PF02776">
    <property type="entry name" value="TPP_enzyme_N"/>
    <property type="match status" value="1"/>
</dbReference>
<dbReference type="Gene3D" id="3.40.50.1220">
    <property type="entry name" value="TPP-binding domain"/>
    <property type="match status" value="1"/>
</dbReference>
<reference evidence="8" key="1">
    <citation type="journal article" date="2023" name="J. Phycol.">
        <title>Revised classification of the Cyanidiophyceae based on plastid genome data with descriptions of the Cavernulicolales ord. nov. and Galdieriales ord. nov. (Rhodophyta).</title>
        <authorList>
            <person name="Park S.I."/>
            <person name="Cho C.H."/>
            <person name="Ciniglia C."/>
            <person name="Huang T.Y."/>
            <person name="Liu S.L."/>
            <person name="Bustamante D.E."/>
            <person name="Calderon M.S."/>
            <person name="Mansilla A."/>
            <person name="McDermott T."/>
            <person name="Andersen R.A."/>
            <person name="Yoon H.S."/>
        </authorList>
    </citation>
    <scope>NUCLEOTIDE SEQUENCE</scope>
</reference>
<gene>
    <name evidence="8" type="primary">menD</name>
    <name evidence="8" type="ORF">CspTHAL103_148</name>
</gene>
<name>A0A9Y1I450_9RHOD</name>
<dbReference type="HAMAP" id="MF_01659">
    <property type="entry name" value="MenD"/>
    <property type="match status" value="1"/>
</dbReference>
<dbReference type="GO" id="GO:0046872">
    <property type="term" value="F:metal ion binding"/>
    <property type="evidence" value="ECO:0007669"/>
    <property type="project" value="UniProtKB-KW"/>
</dbReference>
<dbReference type="SUPFAM" id="SSF52518">
    <property type="entry name" value="Thiamin diphosphate-binding fold (THDP-binding)"/>
    <property type="match status" value="2"/>
</dbReference>
<dbReference type="Pfam" id="PF16582">
    <property type="entry name" value="TPP_enzyme_M_2"/>
    <property type="match status" value="1"/>
</dbReference>
<keyword evidence="1" id="KW-0808">Transferase</keyword>
<geneLocation type="plastid" evidence="8"/>
<dbReference type="Gene3D" id="3.40.50.970">
    <property type="match status" value="2"/>
</dbReference>
<keyword evidence="5" id="KW-0464">Manganese</keyword>
<keyword evidence="3" id="KW-0460">Magnesium</keyword>
<sequence length="608" mass="71002">MNNKNVSQIWCDLIIEELIRNDVDYFFISPGSRSTLLTLAVANNRKSHYCINIDERSLAFNALGYSKISNKPAVIITTSGTALGNLLPAIIEAHYDSIPLIVVSADRPQEIRSTGYNQTIDQVKIFQNFISWYFEFPIPDITIDFNFVLSTIDYAVNKTISLNRGPIHLNCPFREPFLKSNFYDTSKIKDFFLPPIRMWLKNDRVYSYYNKIEFSALNSNELKFLLKKIKIKEGIILLCTPHISESNTKFLNLIIELAQQLNWPVFPEIVSNYRNIYLSKYLVYYYDLILKSYDQVYPKIIIQFGSRLISKELNNYIQKNNDVTYILVNPSLNKFDANHKVSHFIRTQPEILCSKILKIMLKERKLFDFNDTSWINSWINYNQIIHYRLQNYFSKEKNITEPGAIRSIFQNWPLSYIGNIGPSMPIRDSNMFCEATTSKVCRYSVNLYSNRGTSGIDGNISTSQGLSIGSRKSILTLIGDLTFLHDINSLNLEINLKNNHIIIIINNNGGGIFSFLNIYEYMKKEQKLEIFNQFFCTLHNNQDFRHIANQFSFKYEIIKNYNDFIKCITLLSRYNKKTILEIPSNILENYNLHQYIYNYVKMIAFDQN</sequence>
<dbReference type="PANTHER" id="PTHR42916:SF1">
    <property type="entry name" value="PROTEIN PHYLLO, CHLOROPLASTIC"/>
    <property type="match status" value="1"/>
</dbReference>
<feature type="domain" description="Menaquinone biosynthesis protein MenD middle" evidence="7">
    <location>
        <begin position="192"/>
        <end position="387"/>
    </location>
</feature>
<organism evidence="8">
    <name type="scientific">Cyanidium sp. THAL103</name>
    <dbReference type="NCBI Taxonomy" id="3027999"/>
    <lineage>
        <taxon>Eukaryota</taxon>
        <taxon>Rhodophyta</taxon>
        <taxon>Bangiophyceae</taxon>
        <taxon>Cyanidiales</taxon>
        <taxon>Cyanidiaceae</taxon>
        <taxon>Cyanidium</taxon>
    </lineage>
</organism>
<keyword evidence="4" id="KW-0786">Thiamine pyrophosphate</keyword>
<evidence type="ECO:0000256" key="5">
    <source>
        <dbReference type="ARBA" id="ARBA00023211"/>
    </source>
</evidence>
<evidence type="ECO:0000259" key="7">
    <source>
        <dbReference type="Pfam" id="PF16582"/>
    </source>
</evidence>
<evidence type="ECO:0000259" key="6">
    <source>
        <dbReference type="Pfam" id="PF02776"/>
    </source>
</evidence>
<dbReference type="GO" id="GO:0030976">
    <property type="term" value="F:thiamine pyrophosphate binding"/>
    <property type="evidence" value="ECO:0007669"/>
    <property type="project" value="InterPro"/>
</dbReference>
<feature type="domain" description="Thiamine pyrophosphate enzyme N-terminal TPP-binding" evidence="6">
    <location>
        <begin position="12"/>
        <end position="125"/>
    </location>
</feature>
<dbReference type="NCBIfam" id="TIGR00173">
    <property type="entry name" value="menD"/>
    <property type="match status" value="1"/>
</dbReference>
<dbReference type="EMBL" id="OP616817">
    <property type="protein sequence ID" value="WDB00073.1"/>
    <property type="molecule type" value="Genomic_DNA"/>
</dbReference>
<dbReference type="CDD" id="cd07037">
    <property type="entry name" value="TPP_PYR_MenD"/>
    <property type="match status" value="1"/>
</dbReference>
<protein>
    <submittedName>
        <fullName evidence="8">2-succinyl-6-hydroxy-2, 4-cyclohexadiene-1-carboxylate synthase</fullName>
    </submittedName>
</protein>